<sequence>MVRLCDADISDVLLYITDYGTVKVQTVFFHILCRLSFFSFIENSY</sequence>
<protein>
    <submittedName>
        <fullName evidence="1">Uncharacterized protein</fullName>
    </submittedName>
</protein>
<evidence type="ECO:0000313" key="1">
    <source>
        <dbReference type="EMBL" id="JAH26971.1"/>
    </source>
</evidence>
<dbReference type="AlphaFoldDB" id="A0A0E9RCV3"/>
<accession>A0A0E9RCV3</accession>
<reference evidence="1" key="2">
    <citation type="journal article" date="2015" name="Fish Shellfish Immunol.">
        <title>Early steps in the European eel (Anguilla anguilla)-Vibrio vulnificus interaction in the gills: Role of the RtxA13 toxin.</title>
        <authorList>
            <person name="Callol A."/>
            <person name="Pajuelo D."/>
            <person name="Ebbesson L."/>
            <person name="Teles M."/>
            <person name="MacKenzie S."/>
            <person name="Amaro C."/>
        </authorList>
    </citation>
    <scope>NUCLEOTIDE SEQUENCE</scope>
</reference>
<proteinExistence type="predicted"/>
<dbReference type="EMBL" id="GBXM01081606">
    <property type="protein sequence ID" value="JAH26971.1"/>
    <property type="molecule type" value="Transcribed_RNA"/>
</dbReference>
<name>A0A0E9RCV3_ANGAN</name>
<reference evidence="1" key="1">
    <citation type="submission" date="2014-11" db="EMBL/GenBank/DDBJ databases">
        <authorList>
            <person name="Amaro Gonzalez C."/>
        </authorList>
    </citation>
    <scope>NUCLEOTIDE SEQUENCE</scope>
</reference>
<organism evidence="1">
    <name type="scientific">Anguilla anguilla</name>
    <name type="common">European freshwater eel</name>
    <name type="synonym">Muraena anguilla</name>
    <dbReference type="NCBI Taxonomy" id="7936"/>
    <lineage>
        <taxon>Eukaryota</taxon>
        <taxon>Metazoa</taxon>
        <taxon>Chordata</taxon>
        <taxon>Craniata</taxon>
        <taxon>Vertebrata</taxon>
        <taxon>Euteleostomi</taxon>
        <taxon>Actinopterygii</taxon>
        <taxon>Neopterygii</taxon>
        <taxon>Teleostei</taxon>
        <taxon>Anguilliformes</taxon>
        <taxon>Anguillidae</taxon>
        <taxon>Anguilla</taxon>
    </lineage>
</organism>